<feature type="modified residue" description="4-aspartylphosphate" evidence="1">
    <location>
        <position position="54"/>
    </location>
</feature>
<dbReference type="GO" id="GO:0000160">
    <property type="term" value="P:phosphorelay signal transduction system"/>
    <property type="evidence" value="ECO:0007669"/>
    <property type="project" value="InterPro"/>
</dbReference>
<evidence type="ECO:0000259" key="2">
    <source>
        <dbReference type="PROSITE" id="PS50110"/>
    </source>
</evidence>
<keyword evidence="1" id="KW-0597">Phosphoprotein</keyword>
<protein>
    <recommendedName>
        <fullName evidence="2">Response regulatory domain-containing protein</fullName>
    </recommendedName>
</protein>
<dbReference type="SUPFAM" id="SSF52172">
    <property type="entry name" value="CheY-like"/>
    <property type="match status" value="1"/>
</dbReference>
<sequence length="215" mass="22998">MSTVYLLRHSDPALQRARSALLQADGLELAGAQSTLTDGLPEIARLAPDIVACDLRLADSHAMRVAHELGRLPVRPQLLLLTPTADDLQLFAALSAGANSFHVEQSGGAGLASALQRLQACRATLGPQHARQALAAFGIERSPLVTASAAPAAIDVTPAGRQVDQAGRHLLSLLAHGLLAGEVARLWQLELAEVERRIWRLVRLLHVRSRELQIA</sequence>
<dbReference type="PROSITE" id="PS50110">
    <property type="entry name" value="RESPONSE_REGULATORY"/>
    <property type="match status" value="1"/>
</dbReference>
<evidence type="ECO:0000256" key="1">
    <source>
        <dbReference type="PROSITE-ProRule" id="PRU00169"/>
    </source>
</evidence>
<dbReference type="Proteomes" id="UP000249633">
    <property type="component" value="Unassembled WGS sequence"/>
</dbReference>
<name>A0A2W5DXK3_9BURK</name>
<dbReference type="AlphaFoldDB" id="A0A2W5DXK3"/>
<reference evidence="3 4" key="1">
    <citation type="submission" date="2017-08" db="EMBL/GenBank/DDBJ databases">
        <title>Infants hospitalized years apart are colonized by the same room-sourced microbial strains.</title>
        <authorList>
            <person name="Brooks B."/>
            <person name="Olm M.R."/>
            <person name="Firek B.A."/>
            <person name="Baker R."/>
            <person name="Thomas B.C."/>
            <person name="Morowitz M.J."/>
            <person name="Banfield J.F."/>
        </authorList>
    </citation>
    <scope>NUCLEOTIDE SEQUENCE [LARGE SCALE GENOMIC DNA]</scope>
    <source>
        <strain evidence="3">S2_012_000_R2_81</strain>
    </source>
</reference>
<dbReference type="InterPro" id="IPR001789">
    <property type="entry name" value="Sig_transdc_resp-reg_receiver"/>
</dbReference>
<organism evidence="3 4">
    <name type="scientific">Roseateles depolymerans</name>
    <dbReference type="NCBI Taxonomy" id="76731"/>
    <lineage>
        <taxon>Bacteria</taxon>
        <taxon>Pseudomonadati</taxon>
        <taxon>Pseudomonadota</taxon>
        <taxon>Betaproteobacteria</taxon>
        <taxon>Burkholderiales</taxon>
        <taxon>Sphaerotilaceae</taxon>
        <taxon>Roseateles</taxon>
    </lineage>
</organism>
<gene>
    <name evidence="3" type="ORF">DI603_08340</name>
</gene>
<proteinExistence type="predicted"/>
<evidence type="ECO:0000313" key="3">
    <source>
        <dbReference type="EMBL" id="PZP33370.1"/>
    </source>
</evidence>
<comment type="caution">
    <text evidence="3">The sequence shown here is derived from an EMBL/GenBank/DDBJ whole genome shotgun (WGS) entry which is preliminary data.</text>
</comment>
<dbReference type="EMBL" id="QFOD01000006">
    <property type="protein sequence ID" value="PZP33370.1"/>
    <property type="molecule type" value="Genomic_DNA"/>
</dbReference>
<accession>A0A2W5DXK3</accession>
<dbReference type="InterPro" id="IPR011006">
    <property type="entry name" value="CheY-like_superfamily"/>
</dbReference>
<evidence type="ECO:0000313" key="4">
    <source>
        <dbReference type="Proteomes" id="UP000249633"/>
    </source>
</evidence>
<feature type="domain" description="Response regulatory" evidence="2">
    <location>
        <begin position="4"/>
        <end position="119"/>
    </location>
</feature>
<dbReference type="Gene3D" id="3.40.50.2300">
    <property type="match status" value="1"/>
</dbReference>